<feature type="signal peptide" evidence="7">
    <location>
        <begin position="1"/>
        <end position="40"/>
    </location>
</feature>
<evidence type="ECO:0000256" key="5">
    <source>
        <dbReference type="ARBA" id="ARBA00023295"/>
    </source>
</evidence>
<dbReference type="InterPro" id="IPR050226">
    <property type="entry name" value="NagZ_Beta-hexosaminidase"/>
</dbReference>
<dbReference type="Proteomes" id="UP000276232">
    <property type="component" value="Unassembled WGS sequence"/>
</dbReference>
<dbReference type="EMBL" id="RJKN01000006">
    <property type="protein sequence ID" value="ROP34513.1"/>
    <property type="molecule type" value="Genomic_DNA"/>
</dbReference>
<accession>A0A3N1GW62</accession>
<dbReference type="GO" id="GO:0005975">
    <property type="term" value="P:carbohydrate metabolic process"/>
    <property type="evidence" value="ECO:0007669"/>
    <property type="project" value="InterPro"/>
</dbReference>
<protein>
    <recommendedName>
        <fullName evidence="3">beta-N-acetylhexosaminidase</fullName>
        <ecNumber evidence="3">3.2.1.52</ecNumber>
    </recommendedName>
</protein>
<evidence type="ECO:0000256" key="7">
    <source>
        <dbReference type="SAM" id="SignalP"/>
    </source>
</evidence>
<organism evidence="10 11">
    <name type="scientific">Pseudokineococcus lusitanus</name>
    <dbReference type="NCBI Taxonomy" id="763993"/>
    <lineage>
        <taxon>Bacteria</taxon>
        <taxon>Bacillati</taxon>
        <taxon>Actinomycetota</taxon>
        <taxon>Actinomycetes</taxon>
        <taxon>Kineosporiales</taxon>
        <taxon>Kineosporiaceae</taxon>
        <taxon>Pseudokineococcus</taxon>
    </lineage>
</organism>
<gene>
    <name evidence="10" type="ORF">EDC03_2327</name>
</gene>
<sequence>MAALPATPRSCDHPSRRRGRVLLAGAVAGLLLAPVAPAVAAPAAAPARDGAAPAAGPHTSREDVWVKATMRRMTVAQKVGQMMTGYVYGTDAHTPDARNTALYGVATPAEVVEEFALGGVVHFVWTDSYSKGPEQLARLNNGLQDAARSSNRRVPLMISTDQETGLVARLGTPATAFPGAMALGASRDAEGARRAAAVTGSELLSVGINQNYAPVADVNVDPANPVIGVRSFGSDPALVGDMVTAQVAGYQEDSGVATSAKHFPGHGDTATDSHVGLPVIDHTREEWEELDAPPFRAAVEAGVDSIMTAHIVVPSLDPTGVPATLSEPIMTGVLREELGYDGVITTDSLEMEGVRTMFDDGEVAVRAVEAGSDVLLMPAQPKVAVDALLAAVDSGRITEERLDESVERILRLKWERGVVADSSADVDAVLTTLGNADHQAVAREVTDRTTTLLKDDAGLLPLADGEDRDVLVTGWGAAPAAALGAALTEHGDTVEVKEIGASAPDPTDPPDPADPGGGPADPALDEAVAAAEDADVVVVLTNKAWDTAVTDKPGRQRQAVAELVATGTPVVHVAVRDPYDVAHLPTVTTSLTTYSTTPVALQSLARVLHGDVAPAGRLPVDVPTADGSGVLLPFGTGLTWDADGTTTTLPEEQR</sequence>
<dbReference type="PANTHER" id="PTHR30480">
    <property type="entry name" value="BETA-HEXOSAMINIDASE-RELATED"/>
    <property type="match status" value="1"/>
</dbReference>
<comment type="caution">
    <text evidence="10">The sequence shown here is derived from an EMBL/GenBank/DDBJ whole genome shotgun (WGS) entry which is preliminary data.</text>
</comment>
<dbReference type="SUPFAM" id="SSF52279">
    <property type="entry name" value="Beta-D-glucan exohydrolase, C-terminal domain"/>
    <property type="match status" value="1"/>
</dbReference>
<feature type="domain" description="Glycoside hydrolase family 3 C-terminal" evidence="9">
    <location>
        <begin position="451"/>
        <end position="627"/>
    </location>
</feature>
<dbReference type="PANTHER" id="PTHR30480:SF13">
    <property type="entry name" value="BETA-HEXOSAMINIDASE"/>
    <property type="match status" value="1"/>
</dbReference>
<dbReference type="FunFam" id="3.20.20.300:FF:000014">
    <property type="entry name" value="Beta-hexosaminidase, lipoprotein"/>
    <property type="match status" value="1"/>
</dbReference>
<dbReference type="GO" id="GO:0009254">
    <property type="term" value="P:peptidoglycan turnover"/>
    <property type="evidence" value="ECO:0007669"/>
    <property type="project" value="TreeGrafter"/>
</dbReference>
<reference evidence="10 11" key="1">
    <citation type="journal article" date="2015" name="Stand. Genomic Sci.">
        <title>Genomic Encyclopedia of Bacterial and Archaeal Type Strains, Phase III: the genomes of soil and plant-associated and newly described type strains.</title>
        <authorList>
            <person name="Whitman W.B."/>
            <person name="Woyke T."/>
            <person name="Klenk H.P."/>
            <person name="Zhou Y."/>
            <person name="Lilburn T.G."/>
            <person name="Beck B.J."/>
            <person name="De Vos P."/>
            <person name="Vandamme P."/>
            <person name="Eisen J.A."/>
            <person name="Garrity G."/>
            <person name="Hugenholtz P."/>
            <person name="Kyrpides N.C."/>
        </authorList>
    </citation>
    <scope>NUCLEOTIDE SEQUENCE [LARGE SCALE GENOMIC DNA]</scope>
    <source>
        <strain evidence="10 11">CECT 7306</strain>
    </source>
</reference>
<dbReference type="Pfam" id="PF00933">
    <property type="entry name" value="Glyco_hydro_3"/>
    <property type="match status" value="1"/>
</dbReference>
<dbReference type="Gene3D" id="3.40.50.1700">
    <property type="entry name" value="Glycoside hydrolase family 3 C-terminal domain"/>
    <property type="match status" value="1"/>
</dbReference>
<feature type="chain" id="PRO_5018027695" description="beta-N-acetylhexosaminidase" evidence="7">
    <location>
        <begin position="41"/>
        <end position="654"/>
    </location>
</feature>
<dbReference type="InterPro" id="IPR036881">
    <property type="entry name" value="Glyco_hydro_3_C_sf"/>
</dbReference>
<dbReference type="GO" id="GO:0004563">
    <property type="term" value="F:beta-N-acetylhexosaminidase activity"/>
    <property type="evidence" value="ECO:0007669"/>
    <property type="project" value="UniProtKB-EC"/>
</dbReference>
<evidence type="ECO:0000256" key="1">
    <source>
        <dbReference type="ARBA" id="ARBA00001231"/>
    </source>
</evidence>
<name>A0A3N1GW62_9ACTN</name>
<comment type="similarity">
    <text evidence="2">Belongs to the glycosyl hydrolase 3 family.</text>
</comment>
<evidence type="ECO:0000256" key="2">
    <source>
        <dbReference type="ARBA" id="ARBA00005336"/>
    </source>
</evidence>
<dbReference type="InterPro" id="IPR002772">
    <property type="entry name" value="Glyco_hydro_3_C"/>
</dbReference>
<evidence type="ECO:0000313" key="11">
    <source>
        <dbReference type="Proteomes" id="UP000276232"/>
    </source>
</evidence>
<dbReference type="EC" id="3.2.1.52" evidence="3"/>
<evidence type="ECO:0000256" key="4">
    <source>
        <dbReference type="ARBA" id="ARBA00022801"/>
    </source>
</evidence>
<evidence type="ECO:0000256" key="3">
    <source>
        <dbReference type="ARBA" id="ARBA00012663"/>
    </source>
</evidence>
<feature type="domain" description="Glycoside hydrolase family 3 N-terminal" evidence="8">
    <location>
        <begin position="106"/>
        <end position="412"/>
    </location>
</feature>
<keyword evidence="5" id="KW-0326">Glycosidase</keyword>
<dbReference type="InterPro" id="IPR036962">
    <property type="entry name" value="Glyco_hydro_3_N_sf"/>
</dbReference>
<dbReference type="InParanoid" id="A0A3N1GW62"/>
<dbReference type="RefSeq" id="WP_199720192.1">
    <property type="nucleotide sequence ID" value="NZ_RJKN01000006.1"/>
</dbReference>
<evidence type="ECO:0000259" key="8">
    <source>
        <dbReference type="Pfam" id="PF00933"/>
    </source>
</evidence>
<comment type="catalytic activity">
    <reaction evidence="1">
        <text>Hydrolysis of terminal non-reducing N-acetyl-D-hexosamine residues in N-acetyl-beta-D-hexosaminides.</text>
        <dbReference type="EC" id="3.2.1.52"/>
    </reaction>
</comment>
<dbReference type="Pfam" id="PF01915">
    <property type="entry name" value="Glyco_hydro_3_C"/>
    <property type="match status" value="1"/>
</dbReference>
<keyword evidence="4" id="KW-0378">Hydrolase</keyword>
<evidence type="ECO:0000259" key="9">
    <source>
        <dbReference type="Pfam" id="PF01915"/>
    </source>
</evidence>
<dbReference type="SUPFAM" id="SSF51445">
    <property type="entry name" value="(Trans)glycosidases"/>
    <property type="match status" value="1"/>
</dbReference>
<dbReference type="Gene3D" id="3.20.20.300">
    <property type="entry name" value="Glycoside hydrolase, family 3, N-terminal domain"/>
    <property type="match status" value="1"/>
</dbReference>
<dbReference type="AlphaFoldDB" id="A0A3N1GW62"/>
<dbReference type="InterPro" id="IPR001764">
    <property type="entry name" value="Glyco_hydro_3_N"/>
</dbReference>
<keyword evidence="7" id="KW-0732">Signal</keyword>
<keyword evidence="11" id="KW-1185">Reference proteome</keyword>
<feature type="region of interest" description="Disordered" evidence="6">
    <location>
        <begin position="500"/>
        <end position="522"/>
    </location>
</feature>
<proteinExistence type="inferred from homology"/>
<dbReference type="InterPro" id="IPR017853">
    <property type="entry name" value="GH"/>
</dbReference>
<evidence type="ECO:0000256" key="6">
    <source>
        <dbReference type="SAM" id="MobiDB-lite"/>
    </source>
</evidence>
<evidence type="ECO:0000313" key="10">
    <source>
        <dbReference type="EMBL" id="ROP34513.1"/>
    </source>
</evidence>